<dbReference type="Proteomes" id="UP001458880">
    <property type="component" value="Unassembled WGS sequence"/>
</dbReference>
<feature type="coiled-coil region" evidence="1">
    <location>
        <begin position="9"/>
        <end position="50"/>
    </location>
</feature>
<evidence type="ECO:0000313" key="3">
    <source>
        <dbReference type="EMBL" id="KAK9693444.1"/>
    </source>
</evidence>
<protein>
    <submittedName>
        <fullName evidence="3">Uncharacterized protein</fullName>
    </submittedName>
</protein>
<dbReference type="AlphaFoldDB" id="A0AAW1IV36"/>
<reference evidence="3 4" key="1">
    <citation type="journal article" date="2024" name="BMC Genomics">
        <title>De novo assembly and annotation of Popillia japonica's genome with initial clues to its potential as an invasive pest.</title>
        <authorList>
            <person name="Cucini C."/>
            <person name="Boschi S."/>
            <person name="Funari R."/>
            <person name="Cardaioli E."/>
            <person name="Iannotti N."/>
            <person name="Marturano G."/>
            <person name="Paoli F."/>
            <person name="Bruttini M."/>
            <person name="Carapelli A."/>
            <person name="Frati F."/>
            <person name="Nardi F."/>
        </authorList>
    </citation>
    <scope>NUCLEOTIDE SEQUENCE [LARGE SCALE GENOMIC DNA]</scope>
    <source>
        <strain evidence="3">DMR45628</strain>
    </source>
</reference>
<keyword evidence="1" id="KW-0175">Coiled coil</keyword>
<comment type="caution">
    <text evidence="3">The sequence shown here is derived from an EMBL/GenBank/DDBJ whole genome shotgun (WGS) entry which is preliminary data.</text>
</comment>
<organism evidence="3 4">
    <name type="scientific">Popillia japonica</name>
    <name type="common">Japanese beetle</name>
    <dbReference type="NCBI Taxonomy" id="7064"/>
    <lineage>
        <taxon>Eukaryota</taxon>
        <taxon>Metazoa</taxon>
        <taxon>Ecdysozoa</taxon>
        <taxon>Arthropoda</taxon>
        <taxon>Hexapoda</taxon>
        <taxon>Insecta</taxon>
        <taxon>Pterygota</taxon>
        <taxon>Neoptera</taxon>
        <taxon>Endopterygota</taxon>
        <taxon>Coleoptera</taxon>
        <taxon>Polyphaga</taxon>
        <taxon>Scarabaeiformia</taxon>
        <taxon>Scarabaeidae</taxon>
        <taxon>Rutelinae</taxon>
        <taxon>Popillia</taxon>
    </lineage>
</organism>
<feature type="compositionally biased region" description="Acidic residues" evidence="2">
    <location>
        <begin position="82"/>
        <end position="93"/>
    </location>
</feature>
<evidence type="ECO:0000256" key="2">
    <source>
        <dbReference type="SAM" id="MobiDB-lite"/>
    </source>
</evidence>
<name>A0AAW1IV36_POPJA</name>
<gene>
    <name evidence="3" type="ORF">QE152_g34198</name>
</gene>
<feature type="region of interest" description="Disordered" evidence="2">
    <location>
        <begin position="76"/>
        <end position="98"/>
    </location>
</feature>
<feature type="region of interest" description="Disordered" evidence="2">
    <location>
        <begin position="118"/>
        <end position="138"/>
    </location>
</feature>
<proteinExistence type="predicted"/>
<evidence type="ECO:0000256" key="1">
    <source>
        <dbReference type="SAM" id="Coils"/>
    </source>
</evidence>
<evidence type="ECO:0000313" key="4">
    <source>
        <dbReference type="Proteomes" id="UP001458880"/>
    </source>
</evidence>
<keyword evidence="4" id="KW-1185">Reference proteome</keyword>
<dbReference type="EMBL" id="JASPKY010000542">
    <property type="protein sequence ID" value="KAK9693444.1"/>
    <property type="molecule type" value="Genomic_DNA"/>
</dbReference>
<accession>A0AAW1IV36</accession>
<sequence length="172" mass="20088">MMRGLVVQVKQVEGKQDRYMEEMKRIKLENEKVKKENEELKKEIRSIKEEISDNDQWNCVQFIYIVRIAAIYTEPPEVNQLTDEDSRDEDDSGDLDKMTGRQICAPVEIRRHDNSRMNTDNIKADETPIPSLPGSKQTDFEWISGDIKEPSIEFRSADFTEFANLTPVEIFE</sequence>